<name>A0A9N9GPA6_9GLOM</name>
<dbReference type="AlphaFoldDB" id="A0A9N9GPA6"/>
<keyword evidence="2" id="KW-1185">Reference proteome</keyword>
<evidence type="ECO:0000313" key="1">
    <source>
        <dbReference type="EMBL" id="CAG8620104.1"/>
    </source>
</evidence>
<organism evidence="1 2">
    <name type="scientific">Paraglomus brasilianum</name>
    <dbReference type="NCBI Taxonomy" id="144538"/>
    <lineage>
        <taxon>Eukaryota</taxon>
        <taxon>Fungi</taxon>
        <taxon>Fungi incertae sedis</taxon>
        <taxon>Mucoromycota</taxon>
        <taxon>Glomeromycotina</taxon>
        <taxon>Glomeromycetes</taxon>
        <taxon>Paraglomerales</taxon>
        <taxon>Paraglomeraceae</taxon>
        <taxon>Paraglomus</taxon>
    </lineage>
</organism>
<accession>A0A9N9GPA6</accession>
<dbReference type="Proteomes" id="UP000789739">
    <property type="component" value="Unassembled WGS sequence"/>
</dbReference>
<comment type="caution">
    <text evidence="1">The sequence shown here is derived from an EMBL/GenBank/DDBJ whole genome shotgun (WGS) entry which is preliminary data.</text>
</comment>
<proteinExistence type="predicted"/>
<dbReference type="EMBL" id="CAJVPI010001600">
    <property type="protein sequence ID" value="CAG8620104.1"/>
    <property type="molecule type" value="Genomic_DNA"/>
</dbReference>
<sequence length="146" mass="16728">MYYIWTSVQEYCIYTAQDCHLLFANANIPVTSPNDPREDKAETGCLRDPMYGCRGMRIYSKETVDRTTSNRQICPTAQDCHLLFANANIPVTSPNDPREDKAETGCLRDPMHGCRGMRFPCGSGILRVALHQPTYYYHKPLTFWLL</sequence>
<gene>
    <name evidence="1" type="ORF">PBRASI_LOCUS8657</name>
</gene>
<reference evidence="1" key="1">
    <citation type="submission" date="2021-06" db="EMBL/GenBank/DDBJ databases">
        <authorList>
            <person name="Kallberg Y."/>
            <person name="Tangrot J."/>
            <person name="Rosling A."/>
        </authorList>
    </citation>
    <scope>NUCLEOTIDE SEQUENCE</scope>
    <source>
        <strain evidence="1">BR232B</strain>
    </source>
</reference>
<protein>
    <submittedName>
        <fullName evidence="1">11516_t:CDS:1</fullName>
    </submittedName>
</protein>
<evidence type="ECO:0000313" key="2">
    <source>
        <dbReference type="Proteomes" id="UP000789739"/>
    </source>
</evidence>